<organism evidence="6 7">
    <name type="scientific">Periconia digitata</name>
    <dbReference type="NCBI Taxonomy" id="1303443"/>
    <lineage>
        <taxon>Eukaryota</taxon>
        <taxon>Fungi</taxon>
        <taxon>Dikarya</taxon>
        <taxon>Ascomycota</taxon>
        <taxon>Pezizomycotina</taxon>
        <taxon>Dothideomycetes</taxon>
        <taxon>Pleosporomycetidae</taxon>
        <taxon>Pleosporales</taxon>
        <taxon>Massarineae</taxon>
        <taxon>Periconiaceae</taxon>
        <taxon>Periconia</taxon>
    </lineage>
</organism>
<sequence>MTSNGDHSTFTSTPPSSILVNARDDHSNHRPSRPASTATSPKLNKQIQTDKISNGENHVDEDTNLSEAETVVLEKHEPSHLKMIKTERSEDDLRSIKEDSRLSSPAKNGEMTLRDELPAPNGAKHGSEPDVKSPPSTSPSSRTTSRHTKDTSSTGSARSPVFSATSPTRPTGRGRSASTLDSRKRKVRDDSYPKGLEPPRQKIKTEGQKDPRYPNSPATPGFGLSHKRSQSTQSLVTGTTARRRRELAISTDRKQWSDESSGDSSSPRPTQTPNMLPHTRVKRSGHRALTSPARTMPHARKLDKYGATQLSRESERGNLSAVKEAYEAAPEELDHADFAGFTPLQKASLHGWADVVKFLIAKGCRTDCESLNRDTPLIDAVENGHLDVIRLLLNEGRVNPHHQNKKGQRAIDVLDNEVDDAEDIEKELQAAMRHHVDTSTNEEYAQSRLSQTKTASRLLYNEYNTETLVEKAGDGDILAVGELINSNIKPNIACGVAASRGGHYDILSILLASGLKADPDPSKHSETPMLVAIGRGHLKIVNLLLEQDNFDPTRRNREGKAYFEISEDRRGPKWQEEKDILKVAFDNYKHKSPKRTRKDPSLTSAARFKRKSPPARRERSSSPRTDSKRAQAAKMSTGHQKSRRLMSGKEMANREVKRRRRVVDDETSEDDDSEDEVRAPTKKSAKPRALSEGEEHKPVKKIKVRSEEQDVSKRTARATSHDTDHDRRPKTGPKIKTRVERVSSGKHTPDPDSLDEKKPIKSKIRSRPIEDVKVKKRRESDVSVDDGRMKKTPTVSAKSTPAPLEKASTPDVVARERKQEERKQEERKQEERKQEEQKQAEKQAAEARRKAAEDAARKREEKEKEEAARKVAEEEARRKAEAEAEAKRIADEEAERVRRREAEEAKRRAEEEEEKRKEALEAQRLRELAERQHRIANLPRALRRACELGNNRPLHFSGEELGISAVFLPIFYTTSEDLQPGGSAAGKVYIPSFQVVGILGLRELDLAHLDAPYSSWDRIPFTSNHRDLLLRQYDVALLAQDFRFPMEGTPDFDYARIQESIKQARQQFMNMEGLYWVEDKALYPEAEKVESLQPLLEEIKDVSKRRRIHLVEPEAQLPEKKHKPRKSFMDTALAKNGMNGLVGS</sequence>
<feature type="compositionally biased region" description="Basic and acidic residues" evidence="3">
    <location>
        <begin position="187"/>
        <end position="212"/>
    </location>
</feature>
<feature type="region of interest" description="Disordered" evidence="3">
    <location>
        <begin position="1"/>
        <end position="288"/>
    </location>
</feature>
<comment type="caution">
    <text evidence="6">The sequence shown here is derived from an EMBL/GenBank/DDBJ whole genome shotgun (WGS) entry which is preliminary data.</text>
</comment>
<dbReference type="InterPro" id="IPR053210">
    <property type="entry name" value="ANKRD12"/>
</dbReference>
<keyword evidence="7" id="KW-1185">Reference proteome</keyword>
<feature type="compositionally biased region" description="Acidic residues" evidence="3">
    <location>
        <begin position="665"/>
        <end position="675"/>
    </location>
</feature>
<dbReference type="PANTHER" id="PTHR24149:SF14">
    <property type="entry name" value="ANKYRIN REPEAT DOMAIN 12"/>
    <property type="match status" value="1"/>
</dbReference>
<keyword evidence="1" id="KW-0040">ANK repeat</keyword>
<dbReference type="InterPro" id="IPR056485">
    <property type="entry name" value="ARM_KRIT1"/>
</dbReference>
<dbReference type="Proteomes" id="UP001152607">
    <property type="component" value="Unassembled WGS sequence"/>
</dbReference>
<dbReference type="EMBL" id="CAOQHR010000004">
    <property type="protein sequence ID" value="CAI6333825.1"/>
    <property type="molecule type" value="Genomic_DNA"/>
</dbReference>
<feature type="region of interest" description="Disordered" evidence="3">
    <location>
        <begin position="589"/>
        <end position="897"/>
    </location>
</feature>
<feature type="compositionally biased region" description="Polar residues" evidence="3">
    <location>
        <begin position="1"/>
        <end position="19"/>
    </location>
</feature>
<evidence type="ECO:0000313" key="7">
    <source>
        <dbReference type="Proteomes" id="UP001152607"/>
    </source>
</evidence>
<feature type="compositionally biased region" description="Low complexity" evidence="3">
    <location>
        <begin position="133"/>
        <end position="143"/>
    </location>
</feature>
<feature type="compositionally biased region" description="Basic and acidic residues" evidence="3">
    <location>
        <begin position="615"/>
        <end position="629"/>
    </location>
</feature>
<keyword evidence="2" id="KW-0175">Coiled coil</keyword>
<feature type="coiled-coil region" evidence="2">
    <location>
        <begin position="404"/>
        <end position="434"/>
    </location>
</feature>
<feature type="repeat" description="ANK" evidence="1">
    <location>
        <begin position="372"/>
        <end position="396"/>
    </location>
</feature>
<dbReference type="AlphaFoldDB" id="A0A9W4UDB5"/>
<evidence type="ECO:0000259" key="5">
    <source>
        <dbReference type="Pfam" id="PF24521"/>
    </source>
</evidence>
<evidence type="ECO:0000313" key="6">
    <source>
        <dbReference type="EMBL" id="CAI6333825.1"/>
    </source>
</evidence>
<dbReference type="Pfam" id="PF24521">
    <property type="entry name" value="Ank_KRIT1"/>
    <property type="match status" value="1"/>
</dbReference>
<evidence type="ECO:0000256" key="2">
    <source>
        <dbReference type="SAM" id="Coils"/>
    </source>
</evidence>
<feature type="repeat" description="ANK" evidence="1">
    <location>
        <begin position="339"/>
        <end position="371"/>
    </location>
</feature>
<accession>A0A9W4UDB5</accession>
<dbReference type="InterPro" id="IPR056015">
    <property type="entry name" value="DUF7593"/>
</dbReference>
<feature type="compositionally biased region" description="Basic and acidic residues" evidence="3">
    <location>
        <begin position="767"/>
        <end position="789"/>
    </location>
</feature>
<dbReference type="SMART" id="SM00248">
    <property type="entry name" value="ANK"/>
    <property type="match status" value="3"/>
</dbReference>
<dbReference type="Pfam" id="PF12796">
    <property type="entry name" value="Ank_2"/>
    <property type="match status" value="1"/>
</dbReference>
<feature type="domain" description="KRIT1 ARM-repeats" evidence="5">
    <location>
        <begin position="451"/>
        <end position="589"/>
    </location>
</feature>
<name>A0A9W4UDB5_9PLEO</name>
<evidence type="ECO:0000256" key="3">
    <source>
        <dbReference type="SAM" id="MobiDB-lite"/>
    </source>
</evidence>
<feature type="compositionally biased region" description="Basic and acidic residues" evidence="3">
    <location>
        <begin position="72"/>
        <end position="101"/>
    </location>
</feature>
<dbReference type="PROSITE" id="PS50088">
    <property type="entry name" value="ANK_REPEAT"/>
    <property type="match status" value="2"/>
</dbReference>
<feature type="compositionally biased region" description="Polar residues" evidence="3">
    <location>
        <begin position="151"/>
        <end position="169"/>
    </location>
</feature>
<gene>
    <name evidence="6" type="ORF">PDIGIT_LOCUS6874</name>
</gene>
<dbReference type="InterPro" id="IPR002110">
    <property type="entry name" value="Ankyrin_rpt"/>
</dbReference>
<feature type="compositionally biased region" description="Basic and acidic residues" evidence="3">
    <location>
        <begin position="704"/>
        <end position="729"/>
    </location>
</feature>
<evidence type="ECO:0000259" key="4">
    <source>
        <dbReference type="Pfam" id="PF24513"/>
    </source>
</evidence>
<dbReference type="OrthoDB" id="194358at2759"/>
<dbReference type="InterPro" id="IPR036770">
    <property type="entry name" value="Ankyrin_rpt-contain_sf"/>
</dbReference>
<feature type="compositionally biased region" description="Basic and acidic residues" evidence="3">
    <location>
        <begin position="813"/>
        <end position="897"/>
    </location>
</feature>
<dbReference type="GO" id="GO:0005654">
    <property type="term" value="C:nucleoplasm"/>
    <property type="evidence" value="ECO:0007669"/>
    <property type="project" value="TreeGrafter"/>
</dbReference>
<feature type="compositionally biased region" description="Polar residues" evidence="3">
    <location>
        <begin position="230"/>
        <end position="240"/>
    </location>
</feature>
<evidence type="ECO:0000256" key="1">
    <source>
        <dbReference type="PROSITE-ProRule" id="PRU00023"/>
    </source>
</evidence>
<reference evidence="6" key="1">
    <citation type="submission" date="2023-01" db="EMBL/GenBank/DDBJ databases">
        <authorList>
            <person name="Van Ghelder C."/>
            <person name="Rancurel C."/>
        </authorList>
    </citation>
    <scope>NUCLEOTIDE SEQUENCE</scope>
    <source>
        <strain evidence="6">CNCM I-4278</strain>
    </source>
</reference>
<dbReference type="PROSITE" id="PS50297">
    <property type="entry name" value="ANK_REP_REGION"/>
    <property type="match status" value="2"/>
</dbReference>
<feature type="domain" description="DUF7593" evidence="4">
    <location>
        <begin position="934"/>
        <end position="1089"/>
    </location>
</feature>
<protein>
    <submittedName>
        <fullName evidence="6">Uncharacterized protein</fullName>
    </submittedName>
</protein>
<dbReference type="Gene3D" id="1.25.40.20">
    <property type="entry name" value="Ankyrin repeat-containing domain"/>
    <property type="match status" value="2"/>
</dbReference>
<dbReference type="SUPFAM" id="SSF48403">
    <property type="entry name" value="Ankyrin repeat"/>
    <property type="match status" value="1"/>
</dbReference>
<proteinExistence type="predicted"/>
<dbReference type="Pfam" id="PF24513">
    <property type="entry name" value="DUF7593"/>
    <property type="match status" value="1"/>
</dbReference>
<dbReference type="PANTHER" id="PTHR24149">
    <property type="entry name" value="ANKYRIN REPEAT DOMAIN-CONTAINING PROTEIN 12"/>
    <property type="match status" value="1"/>
</dbReference>
<feature type="compositionally biased region" description="Basic and acidic residues" evidence="3">
    <location>
        <begin position="737"/>
        <end position="759"/>
    </location>
</feature>
<feature type="compositionally biased region" description="Polar residues" evidence="3">
    <location>
        <begin position="34"/>
        <end position="56"/>
    </location>
</feature>